<evidence type="ECO:0000313" key="5">
    <source>
        <dbReference type="Proteomes" id="UP001297272"/>
    </source>
</evidence>
<dbReference type="PANTHER" id="PTHR32494">
    <property type="entry name" value="ALLANTOATE DEIMINASE-RELATED"/>
    <property type="match status" value="1"/>
</dbReference>
<dbReference type="RefSeq" id="WP_213984600.1">
    <property type="nucleotide sequence ID" value="NZ_JAFMNX010000002.1"/>
</dbReference>
<dbReference type="PIRSF" id="PIRSF001235">
    <property type="entry name" value="Amidase_carbamoylase"/>
    <property type="match status" value="1"/>
</dbReference>
<protein>
    <submittedName>
        <fullName evidence="4">Zn-dependent hydrolase</fullName>
    </submittedName>
</protein>
<keyword evidence="5" id="KW-1185">Reference proteome</keyword>
<name>A0ABS5RV56_9HYPH</name>
<evidence type="ECO:0000256" key="1">
    <source>
        <dbReference type="ARBA" id="ARBA00006153"/>
    </source>
</evidence>
<accession>A0ABS5RV56</accession>
<dbReference type="Proteomes" id="UP001297272">
    <property type="component" value="Unassembled WGS sequence"/>
</dbReference>
<dbReference type="NCBIfam" id="NF006769">
    <property type="entry name" value="PRK09290.1-3"/>
    <property type="match status" value="1"/>
</dbReference>
<dbReference type="SUPFAM" id="SSF55031">
    <property type="entry name" value="Bacterial exopeptidase dimerisation domain"/>
    <property type="match status" value="1"/>
</dbReference>
<dbReference type="Gene3D" id="3.30.70.360">
    <property type="match status" value="1"/>
</dbReference>
<dbReference type="Pfam" id="PF01546">
    <property type="entry name" value="Peptidase_M20"/>
    <property type="match status" value="1"/>
</dbReference>
<comment type="similarity">
    <text evidence="1">Belongs to the peptidase M20 family.</text>
</comment>
<organism evidence="4 5">
    <name type="scientific">Tianweitania aestuarii</name>
    <dbReference type="NCBI Taxonomy" id="2814886"/>
    <lineage>
        <taxon>Bacteria</taxon>
        <taxon>Pseudomonadati</taxon>
        <taxon>Pseudomonadota</taxon>
        <taxon>Alphaproteobacteria</taxon>
        <taxon>Hyphomicrobiales</taxon>
        <taxon>Phyllobacteriaceae</taxon>
        <taxon>Tianweitania</taxon>
    </lineage>
</organism>
<gene>
    <name evidence="4" type="ORF">JYU29_09685</name>
</gene>
<dbReference type="Gene3D" id="3.40.630.10">
    <property type="entry name" value="Zn peptidases"/>
    <property type="match status" value="1"/>
</dbReference>
<keyword evidence="2 4" id="KW-0378">Hydrolase</keyword>
<dbReference type="EMBL" id="JAFMNX010000002">
    <property type="protein sequence ID" value="MBS9720955.1"/>
    <property type="molecule type" value="Genomic_DNA"/>
</dbReference>
<evidence type="ECO:0000256" key="2">
    <source>
        <dbReference type="ARBA" id="ARBA00022801"/>
    </source>
</evidence>
<comment type="caution">
    <text evidence="4">The sequence shown here is derived from an EMBL/GenBank/DDBJ whole genome shotgun (WGS) entry which is preliminary data.</text>
</comment>
<dbReference type="GO" id="GO:0016787">
    <property type="term" value="F:hydrolase activity"/>
    <property type="evidence" value="ECO:0007669"/>
    <property type="project" value="UniProtKB-KW"/>
</dbReference>
<dbReference type="Pfam" id="PF07687">
    <property type="entry name" value="M20_dimer"/>
    <property type="match status" value="1"/>
</dbReference>
<dbReference type="InterPro" id="IPR002933">
    <property type="entry name" value="Peptidase_M20"/>
</dbReference>
<dbReference type="InterPro" id="IPR036264">
    <property type="entry name" value="Bact_exopeptidase_dim_dom"/>
</dbReference>
<dbReference type="SUPFAM" id="SSF53187">
    <property type="entry name" value="Zn-dependent exopeptidases"/>
    <property type="match status" value="1"/>
</dbReference>
<evidence type="ECO:0000259" key="3">
    <source>
        <dbReference type="Pfam" id="PF07687"/>
    </source>
</evidence>
<dbReference type="InterPro" id="IPR010158">
    <property type="entry name" value="Amidase_Cbmase"/>
</dbReference>
<proteinExistence type="inferred from homology"/>
<reference evidence="4 5" key="1">
    <citation type="submission" date="2021-03" db="EMBL/GenBank/DDBJ databases">
        <title>Tianweitania aestuarii sp. nov., isolated from a tidal flat.</title>
        <authorList>
            <person name="Park S."/>
            <person name="Yoon J.-H."/>
        </authorList>
    </citation>
    <scope>NUCLEOTIDE SEQUENCE [LARGE SCALE GENOMIC DNA]</scope>
    <source>
        <strain evidence="4 5">BSSL-BM11</strain>
    </source>
</reference>
<evidence type="ECO:0000313" key="4">
    <source>
        <dbReference type="EMBL" id="MBS9720955.1"/>
    </source>
</evidence>
<dbReference type="PANTHER" id="PTHR32494:SF5">
    <property type="entry name" value="ALLANTOATE AMIDOHYDROLASE"/>
    <property type="match status" value="1"/>
</dbReference>
<sequence>MAAPGENLRINSDRLWDSLMDMAKIGPGIAGGNNRQTLTDEDGEGRKLFQSWCEAAGLTMGVDEMGTMFFRREGTDPNALPVYVGSHLDTQPTGGKYDGVLGVLGGLEIIRSLDDLGIRTKHPIVVTNWTNEEGTRFVPAMLASGVFAGMLEQDWAYDRTDAKGKRFGDELVRIGWKGEEPVGARKMKAFFELHIEQGPILEDEGIDIGVVTHGQGLKWLQVTLTGKESHTGSTPMPKRRNAGLGMARVTELVHEIAMDYQPDAVGAIGHMDVYPNSRNIIAGRCVFTVDIRSPDKEVLDEMDARIRDGIATICETLEISAAVEQVGHFDPVAFDETCVKAVRDAADRLGYSHRNIVSGAGHDACWINRVAPTAMIFCPCVDGLSHNEAEEISKEWASAGCDVLFHAVVETAEIVS</sequence>
<feature type="domain" description="Peptidase M20 dimerisation" evidence="3">
    <location>
        <begin position="215"/>
        <end position="312"/>
    </location>
</feature>
<dbReference type="NCBIfam" id="TIGR01879">
    <property type="entry name" value="hydantase"/>
    <property type="match status" value="1"/>
</dbReference>
<dbReference type="CDD" id="cd03884">
    <property type="entry name" value="M20_bAS"/>
    <property type="match status" value="1"/>
</dbReference>
<dbReference type="InterPro" id="IPR011650">
    <property type="entry name" value="Peptidase_M20_dimer"/>
</dbReference>